<dbReference type="RefSeq" id="WP_125406803.1">
    <property type="nucleotide sequence ID" value="NZ_JBEHHI010000002.1"/>
</dbReference>
<accession>A0ABV3XTK4</accession>
<organism evidence="2 3">
    <name type="scientific">Rhodovulum iodosum</name>
    <dbReference type="NCBI Taxonomy" id="68291"/>
    <lineage>
        <taxon>Bacteria</taxon>
        <taxon>Pseudomonadati</taxon>
        <taxon>Pseudomonadota</taxon>
        <taxon>Alphaproteobacteria</taxon>
        <taxon>Rhodobacterales</taxon>
        <taxon>Paracoccaceae</taxon>
        <taxon>Rhodovulum</taxon>
    </lineage>
</organism>
<sequence length="120" mass="13665">MLKPETELPINRLSNALRTSFEWIVKRDRESPIGDIAEAWAELTASALQDVRLMAPPMVDHTEPFLPFIETHRIKTDRFRVARSGMRGGPTRILTGRRLRRFDVSQPQDSGGRASQGQPR</sequence>
<evidence type="ECO:0000313" key="2">
    <source>
        <dbReference type="EMBL" id="MEX5728670.1"/>
    </source>
</evidence>
<feature type="region of interest" description="Disordered" evidence="1">
    <location>
        <begin position="85"/>
        <end position="120"/>
    </location>
</feature>
<proteinExistence type="predicted"/>
<keyword evidence="3" id="KW-1185">Reference proteome</keyword>
<comment type="caution">
    <text evidence="2">The sequence shown here is derived from an EMBL/GenBank/DDBJ whole genome shotgun (WGS) entry which is preliminary data.</text>
</comment>
<evidence type="ECO:0000256" key="1">
    <source>
        <dbReference type="SAM" id="MobiDB-lite"/>
    </source>
</evidence>
<feature type="compositionally biased region" description="Polar residues" evidence="1">
    <location>
        <begin position="105"/>
        <end position="120"/>
    </location>
</feature>
<protein>
    <submittedName>
        <fullName evidence="2">Uncharacterized protein</fullName>
    </submittedName>
</protein>
<dbReference type="Proteomes" id="UP001560019">
    <property type="component" value="Unassembled WGS sequence"/>
</dbReference>
<gene>
    <name evidence="2" type="ORF">Ga0609869_002023</name>
</gene>
<reference evidence="2 3" key="1">
    <citation type="submission" date="2024-06" db="EMBL/GenBank/DDBJ databases">
        <title>Genome of Rhodovulum iodosum, a marine photoferrotroph.</title>
        <authorList>
            <person name="Bianchini G."/>
            <person name="Nikeleit V."/>
            <person name="Kappler A."/>
            <person name="Bryce C."/>
            <person name="Sanchez-Baracaldo P."/>
        </authorList>
    </citation>
    <scope>NUCLEOTIDE SEQUENCE [LARGE SCALE GENOMIC DNA]</scope>
    <source>
        <strain evidence="2 3">UT/N1</strain>
    </source>
</reference>
<evidence type="ECO:0000313" key="3">
    <source>
        <dbReference type="Proteomes" id="UP001560019"/>
    </source>
</evidence>
<dbReference type="EMBL" id="JBEHHI010000002">
    <property type="protein sequence ID" value="MEX5728670.1"/>
    <property type="molecule type" value="Genomic_DNA"/>
</dbReference>
<name>A0ABV3XTK4_9RHOB</name>